<proteinExistence type="predicted"/>
<dbReference type="AlphaFoldDB" id="A0A7E4V3N2"/>
<protein>
    <submittedName>
        <fullName evidence="2">Glucuronosyltransferase</fullName>
    </submittedName>
</protein>
<dbReference type="WBParaSite" id="Pan_g15820.t1">
    <property type="protein sequence ID" value="Pan_g15820.t1"/>
    <property type="gene ID" value="Pan_g15820"/>
</dbReference>
<evidence type="ECO:0000313" key="2">
    <source>
        <dbReference type="WBParaSite" id="Pan_g15820.t1"/>
    </source>
</evidence>
<organism evidence="1 2">
    <name type="scientific">Panagrellus redivivus</name>
    <name type="common">Microworm</name>
    <dbReference type="NCBI Taxonomy" id="6233"/>
    <lineage>
        <taxon>Eukaryota</taxon>
        <taxon>Metazoa</taxon>
        <taxon>Ecdysozoa</taxon>
        <taxon>Nematoda</taxon>
        <taxon>Chromadorea</taxon>
        <taxon>Rhabditida</taxon>
        <taxon>Tylenchina</taxon>
        <taxon>Panagrolaimomorpha</taxon>
        <taxon>Panagrolaimoidea</taxon>
        <taxon>Panagrolaimidae</taxon>
        <taxon>Panagrellus</taxon>
    </lineage>
</organism>
<reference evidence="2" key="2">
    <citation type="submission" date="2020-10" db="UniProtKB">
        <authorList>
            <consortium name="WormBaseParasite"/>
        </authorList>
    </citation>
    <scope>IDENTIFICATION</scope>
</reference>
<name>A0A7E4V3N2_PANRE</name>
<keyword evidence="1" id="KW-1185">Reference proteome</keyword>
<evidence type="ECO:0000313" key="1">
    <source>
        <dbReference type="Proteomes" id="UP000492821"/>
    </source>
</evidence>
<dbReference type="Proteomes" id="UP000492821">
    <property type="component" value="Unassembled WGS sequence"/>
</dbReference>
<accession>A0A7E4V3N2</accession>
<sequence>MADRIAMFIYPNGGLVATRDKLTVVRGRTGLEIMKNMYQAAPDVKVVYFFTTASDSTHYKPTMEELKKVGYGNIKMVNAASWMSTEYFYRSSIEVSIGESFAYVPICAGEYKPSDSA</sequence>
<reference evidence="1" key="1">
    <citation type="journal article" date="2013" name="Genetics">
        <title>The draft genome and transcriptome of Panagrellus redivivus are shaped by the harsh demands of a free-living lifestyle.</title>
        <authorList>
            <person name="Srinivasan J."/>
            <person name="Dillman A.R."/>
            <person name="Macchietto M.G."/>
            <person name="Heikkinen L."/>
            <person name="Lakso M."/>
            <person name="Fracchia K.M."/>
            <person name="Antoshechkin I."/>
            <person name="Mortazavi A."/>
            <person name="Wong G."/>
            <person name="Sternberg P.W."/>
        </authorList>
    </citation>
    <scope>NUCLEOTIDE SEQUENCE [LARGE SCALE GENOMIC DNA]</scope>
    <source>
        <strain evidence="1">MT8872</strain>
    </source>
</reference>